<evidence type="ECO:0000259" key="8">
    <source>
        <dbReference type="PROSITE" id="PS51669"/>
    </source>
</evidence>
<accession>A0A382NVG2</accession>
<dbReference type="PROSITE" id="PS51669">
    <property type="entry name" value="4FE4S_MOW_BIS_MGD"/>
    <property type="match status" value="1"/>
</dbReference>
<keyword evidence="5" id="KW-0560">Oxidoreductase</keyword>
<protein>
    <recommendedName>
        <fullName evidence="8">4Fe-4S Mo/W bis-MGD-type domain-containing protein</fullName>
    </recommendedName>
</protein>
<proteinExistence type="predicted"/>
<evidence type="ECO:0000256" key="6">
    <source>
        <dbReference type="ARBA" id="ARBA00023004"/>
    </source>
</evidence>
<dbReference type="InterPro" id="IPR006963">
    <property type="entry name" value="Mopterin_OxRdtase_4Fe-4S_dom"/>
</dbReference>
<dbReference type="Pfam" id="PF04879">
    <property type="entry name" value="Molybdop_Fe4S4"/>
    <property type="match status" value="1"/>
</dbReference>
<evidence type="ECO:0000256" key="2">
    <source>
        <dbReference type="ARBA" id="ARBA00022505"/>
    </source>
</evidence>
<gene>
    <name evidence="9" type="ORF">METZ01_LOCUS317271</name>
</gene>
<keyword evidence="1" id="KW-0004">4Fe-4S</keyword>
<evidence type="ECO:0000256" key="3">
    <source>
        <dbReference type="ARBA" id="ARBA00022723"/>
    </source>
</evidence>
<dbReference type="GO" id="GO:0046872">
    <property type="term" value="F:metal ion binding"/>
    <property type="evidence" value="ECO:0007669"/>
    <property type="project" value="UniProtKB-KW"/>
</dbReference>
<dbReference type="PANTHER" id="PTHR43742">
    <property type="entry name" value="TRIMETHYLAMINE-N-OXIDE REDUCTASE"/>
    <property type="match status" value="1"/>
</dbReference>
<reference evidence="9" key="1">
    <citation type="submission" date="2018-05" db="EMBL/GenBank/DDBJ databases">
        <authorList>
            <person name="Lanie J.A."/>
            <person name="Ng W.-L."/>
            <person name="Kazmierczak K.M."/>
            <person name="Andrzejewski T.M."/>
            <person name="Davidsen T.M."/>
            <person name="Wayne K.J."/>
            <person name="Tettelin H."/>
            <person name="Glass J.I."/>
            <person name="Rusch D."/>
            <person name="Podicherti R."/>
            <person name="Tsui H.-C.T."/>
            <person name="Winkler M.E."/>
        </authorList>
    </citation>
    <scope>NUCLEOTIDE SEQUENCE</scope>
</reference>
<keyword evidence="3" id="KW-0479">Metal-binding</keyword>
<dbReference type="InterPro" id="IPR050612">
    <property type="entry name" value="Prok_Mopterin_Oxidored"/>
</dbReference>
<evidence type="ECO:0000313" key="9">
    <source>
        <dbReference type="EMBL" id="SVC64417.1"/>
    </source>
</evidence>
<feature type="non-terminal residue" evidence="9">
    <location>
        <position position="1"/>
    </location>
</feature>
<sequence>GMWVRTREGRAVHVEGNPDHPVSQGGLCSKGHATLQHLYNPDRYHGPMIREGEVMRQGTWDEGERLLATSINAALNPLPEQPARGVLFIGGNMGPTSSALVDEFMLAVGGDRVDFDAVSDVPLKEAARIAYGVNEVPRYDIGAATFLLSFGNDFIETGTSPVAHSKGFSSMSAVDDAGGEKGRFVYLGPRLSLTGLNADEWIPIQSGSEAAVALGMASAIAGQGAAGPYGNLLQAYDPASAAAAAGVSVEAIEGLAERFASEESSLAMGPGAGAHHRNTTAANLAVMILNHVAGNVGTTVFYEGVSSAATTSYSDIESGINAMASGDIGVVMVHGTNPAYSLPAASGFIEAFGQGPYKVSFAS</sequence>
<keyword evidence="6" id="KW-0408">Iron</keyword>
<name>A0A382NVG2_9ZZZZ</name>
<organism evidence="9">
    <name type="scientific">marine metagenome</name>
    <dbReference type="NCBI Taxonomy" id="408172"/>
    <lineage>
        <taxon>unclassified sequences</taxon>
        <taxon>metagenomes</taxon>
        <taxon>ecological metagenomes</taxon>
    </lineage>
</organism>
<dbReference type="GO" id="GO:0051539">
    <property type="term" value="F:4 iron, 4 sulfur cluster binding"/>
    <property type="evidence" value="ECO:0007669"/>
    <property type="project" value="UniProtKB-KW"/>
</dbReference>
<feature type="non-terminal residue" evidence="9">
    <location>
        <position position="363"/>
    </location>
</feature>
<evidence type="ECO:0000256" key="7">
    <source>
        <dbReference type="ARBA" id="ARBA00023014"/>
    </source>
</evidence>
<evidence type="ECO:0000256" key="5">
    <source>
        <dbReference type="ARBA" id="ARBA00023002"/>
    </source>
</evidence>
<dbReference type="AlphaFoldDB" id="A0A382NVG2"/>
<dbReference type="EMBL" id="UINC01102638">
    <property type="protein sequence ID" value="SVC64417.1"/>
    <property type="molecule type" value="Genomic_DNA"/>
</dbReference>
<dbReference type="PANTHER" id="PTHR43742:SF9">
    <property type="entry name" value="TETRATHIONATE REDUCTASE SUBUNIT A"/>
    <property type="match status" value="1"/>
</dbReference>
<evidence type="ECO:0000256" key="4">
    <source>
        <dbReference type="ARBA" id="ARBA00022729"/>
    </source>
</evidence>
<dbReference type="SUPFAM" id="SSF53706">
    <property type="entry name" value="Formate dehydrogenase/DMSO reductase, domains 1-3"/>
    <property type="match status" value="1"/>
</dbReference>
<dbReference type="Gene3D" id="3.40.228.10">
    <property type="entry name" value="Dimethylsulfoxide Reductase, domain 2"/>
    <property type="match status" value="2"/>
</dbReference>
<dbReference type="GO" id="GO:0016491">
    <property type="term" value="F:oxidoreductase activity"/>
    <property type="evidence" value="ECO:0007669"/>
    <property type="project" value="UniProtKB-KW"/>
</dbReference>
<feature type="domain" description="4Fe-4S Mo/W bis-MGD-type" evidence="8">
    <location>
        <begin position="1"/>
        <end position="42"/>
    </location>
</feature>
<keyword evidence="2" id="KW-0500">Molybdenum</keyword>
<evidence type="ECO:0000256" key="1">
    <source>
        <dbReference type="ARBA" id="ARBA00022485"/>
    </source>
</evidence>
<dbReference type="Gene3D" id="3.30.200.210">
    <property type="match status" value="1"/>
</dbReference>
<keyword evidence="4" id="KW-0732">Signal</keyword>
<keyword evidence="7" id="KW-0411">Iron-sulfur</keyword>